<evidence type="ECO:0000313" key="3">
    <source>
        <dbReference type="Proteomes" id="UP000823388"/>
    </source>
</evidence>
<name>A0A8T0V6E8_PANVG</name>
<dbReference type="Proteomes" id="UP000823388">
    <property type="component" value="Chromosome 3K"/>
</dbReference>
<protein>
    <submittedName>
        <fullName evidence="2">Uncharacterized protein</fullName>
    </submittedName>
</protein>
<keyword evidence="3" id="KW-1185">Reference proteome</keyword>
<evidence type="ECO:0000313" key="2">
    <source>
        <dbReference type="EMBL" id="KAG2627639.1"/>
    </source>
</evidence>
<sequence length="150" mass="16622">MILKSEQNLRPCGVGPQNLAEEQGGVAAAVDSGVPEEDHARQGVGGRGALNRPLRLPRPSSPLVRHSLHNLSISLSLMSSPPNVPREANPYGFINEAIRSTHRITISNREVPIPNQILPHPHNHLQRIVIFILPIEPMARIDWICLDLWK</sequence>
<accession>A0A8T0V6E8</accession>
<gene>
    <name evidence="2" type="ORF">PVAP13_3KG261954</name>
</gene>
<comment type="caution">
    <text evidence="2">The sequence shown here is derived from an EMBL/GenBank/DDBJ whole genome shotgun (WGS) entry which is preliminary data.</text>
</comment>
<dbReference type="AlphaFoldDB" id="A0A8T0V6E8"/>
<proteinExistence type="predicted"/>
<feature type="region of interest" description="Disordered" evidence="1">
    <location>
        <begin position="31"/>
        <end position="58"/>
    </location>
</feature>
<organism evidence="2 3">
    <name type="scientific">Panicum virgatum</name>
    <name type="common">Blackwell switchgrass</name>
    <dbReference type="NCBI Taxonomy" id="38727"/>
    <lineage>
        <taxon>Eukaryota</taxon>
        <taxon>Viridiplantae</taxon>
        <taxon>Streptophyta</taxon>
        <taxon>Embryophyta</taxon>
        <taxon>Tracheophyta</taxon>
        <taxon>Spermatophyta</taxon>
        <taxon>Magnoliopsida</taxon>
        <taxon>Liliopsida</taxon>
        <taxon>Poales</taxon>
        <taxon>Poaceae</taxon>
        <taxon>PACMAD clade</taxon>
        <taxon>Panicoideae</taxon>
        <taxon>Panicodae</taxon>
        <taxon>Paniceae</taxon>
        <taxon>Panicinae</taxon>
        <taxon>Panicum</taxon>
        <taxon>Panicum sect. Hiantes</taxon>
    </lineage>
</organism>
<reference evidence="2" key="1">
    <citation type="submission" date="2020-05" db="EMBL/GenBank/DDBJ databases">
        <title>WGS assembly of Panicum virgatum.</title>
        <authorList>
            <person name="Lovell J.T."/>
            <person name="Jenkins J."/>
            <person name="Shu S."/>
            <person name="Juenger T.E."/>
            <person name="Schmutz J."/>
        </authorList>
    </citation>
    <scope>NUCLEOTIDE SEQUENCE</scope>
    <source>
        <strain evidence="2">AP13</strain>
    </source>
</reference>
<evidence type="ECO:0000256" key="1">
    <source>
        <dbReference type="SAM" id="MobiDB-lite"/>
    </source>
</evidence>
<dbReference type="EMBL" id="CM029041">
    <property type="protein sequence ID" value="KAG2627639.1"/>
    <property type="molecule type" value="Genomic_DNA"/>
</dbReference>